<dbReference type="AlphaFoldDB" id="A0A7G9LE51"/>
<dbReference type="KEGG" id="ppec:H9W90_07260"/>
<evidence type="ECO:0000313" key="2">
    <source>
        <dbReference type="EMBL" id="QNM86900.1"/>
    </source>
</evidence>
<protein>
    <recommendedName>
        <fullName evidence="1">STAS domain-containing protein</fullName>
    </recommendedName>
</protein>
<dbReference type="RefSeq" id="WP_187483773.1">
    <property type="nucleotide sequence ID" value="NZ_CP060695.1"/>
</dbReference>
<sequence>MALQISENNGTFYLNGNLNSSTLKSFTNYFTSNLSVSNSVVINIDEVVEIDKSALEAMRVFTKVAISKQKVFSIVGFGCKEIYDDFNQTNVA</sequence>
<dbReference type="PROSITE" id="PS50801">
    <property type="entry name" value="STAS"/>
    <property type="match status" value="1"/>
</dbReference>
<organism evidence="2 3">
    <name type="scientific">Polaribacter pectinis</name>
    <dbReference type="NCBI Taxonomy" id="2738844"/>
    <lineage>
        <taxon>Bacteria</taxon>
        <taxon>Pseudomonadati</taxon>
        <taxon>Bacteroidota</taxon>
        <taxon>Flavobacteriia</taxon>
        <taxon>Flavobacteriales</taxon>
        <taxon>Flavobacteriaceae</taxon>
    </lineage>
</organism>
<dbReference type="Proteomes" id="UP000515808">
    <property type="component" value="Chromosome"/>
</dbReference>
<feature type="domain" description="STAS" evidence="1">
    <location>
        <begin position="1"/>
        <end position="92"/>
    </location>
</feature>
<keyword evidence="3" id="KW-1185">Reference proteome</keyword>
<proteinExistence type="predicted"/>
<gene>
    <name evidence="2" type="ORF">H9W90_07260</name>
</gene>
<reference evidence="2 3" key="1">
    <citation type="submission" date="2020-08" db="EMBL/GenBank/DDBJ databases">
        <title>Polaribacter sp. L12M9 isolated from gut of the Korean scallop.</title>
        <authorList>
            <person name="Jeong Y.S."/>
        </authorList>
    </citation>
    <scope>NUCLEOTIDE SEQUENCE [LARGE SCALE GENOMIC DNA]</scope>
    <source>
        <strain evidence="2 3">L12M9</strain>
    </source>
</reference>
<dbReference type="InterPro" id="IPR036513">
    <property type="entry name" value="STAS_dom_sf"/>
</dbReference>
<evidence type="ECO:0000259" key="1">
    <source>
        <dbReference type="PROSITE" id="PS50801"/>
    </source>
</evidence>
<dbReference type="SUPFAM" id="SSF52091">
    <property type="entry name" value="SpoIIaa-like"/>
    <property type="match status" value="1"/>
</dbReference>
<dbReference type="EMBL" id="CP060695">
    <property type="protein sequence ID" value="QNM86900.1"/>
    <property type="molecule type" value="Genomic_DNA"/>
</dbReference>
<evidence type="ECO:0000313" key="3">
    <source>
        <dbReference type="Proteomes" id="UP000515808"/>
    </source>
</evidence>
<name>A0A7G9LE51_9FLAO</name>
<accession>A0A7G9LE51</accession>
<dbReference type="InterPro" id="IPR002645">
    <property type="entry name" value="STAS_dom"/>
</dbReference>